<feature type="domain" description="Calcineurin-like phosphoesterase" evidence="1">
    <location>
        <begin position="56"/>
        <end position="254"/>
    </location>
</feature>
<dbReference type="Pfam" id="PF00149">
    <property type="entry name" value="Metallophos"/>
    <property type="match status" value="1"/>
</dbReference>
<dbReference type="Gene3D" id="3.60.21.10">
    <property type="match status" value="1"/>
</dbReference>
<gene>
    <name evidence="2" type="ORF">SAMN05444008_12516</name>
</gene>
<proteinExistence type="predicted"/>
<dbReference type="STRING" id="1302690.BUE76_20265"/>
<evidence type="ECO:0000313" key="3">
    <source>
        <dbReference type="Proteomes" id="UP000184368"/>
    </source>
</evidence>
<dbReference type="SUPFAM" id="SSF56300">
    <property type="entry name" value="Metallo-dependent phosphatases"/>
    <property type="match status" value="1"/>
</dbReference>
<evidence type="ECO:0000259" key="1">
    <source>
        <dbReference type="Pfam" id="PF00149"/>
    </source>
</evidence>
<dbReference type="EMBL" id="FQUO01000025">
    <property type="protein sequence ID" value="SHG30548.1"/>
    <property type="molecule type" value="Genomic_DNA"/>
</dbReference>
<evidence type="ECO:0000313" key="2">
    <source>
        <dbReference type="EMBL" id="SHG30548.1"/>
    </source>
</evidence>
<dbReference type="GO" id="GO:0016787">
    <property type="term" value="F:hydrolase activity"/>
    <property type="evidence" value="ECO:0007669"/>
    <property type="project" value="InterPro"/>
</dbReference>
<accession>A0A1M5IQF2</accession>
<protein>
    <recommendedName>
        <fullName evidence="1">Calcineurin-like phosphoesterase domain-containing protein</fullName>
    </recommendedName>
</protein>
<dbReference type="InterPro" id="IPR029052">
    <property type="entry name" value="Metallo-depent_PP-like"/>
</dbReference>
<dbReference type="AlphaFoldDB" id="A0A1M5IQF2"/>
<organism evidence="2 3">
    <name type="scientific">Cnuella takakiae</name>
    <dbReference type="NCBI Taxonomy" id="1302690"/>
    <lineage>
        <taxon>Bacteria</taxon>
        <taxon>Pseudomonadati</taxon>
        <taxon>Bacteroidota</taxon>
        <taxon>Chitinophagia</taxon>
        <taxon>Chitinophagales</taxon>
        <taxon>Chitinophagaceae</taxon>
        <taxon>Cnuella</taxon>
    </lineage>
</organism>
<dbReference type="Proteomes" id="UP000184368">
    <property type="component" value="Unassembled WGS sequence"/>
</dbReference>
<dbReference type="InterPro" id="IPR004843">
    <property type="entry name" value="Calcineurin-like_PHP"/>
</dbReference>
<keyword evidence="3" id="KW-1185">Reference proteome</keyword>
<reference evidence="2 3" key="1">
    <citation type="submission" date="2016-11" db="EMBL/GenBank/DDBJ databases">
        <authorList>
            <person name="Jaros S."/>
            <person name="Januszkiewicz K."/>
            <person name="Wedrychowicz H."/>
        </authorList>
    </citation>
    <scope>NUCLEOTIDE SEQUENCE [LARGE SCALE GENOMIC DNA]</scope>
    <source>
        <strain evidence="2 3">DSM 26897</strain>
    </source>
</reference>
<name>A0A1M5IQF2_9BACT</name>
<dbReference type="OrthoDB" id="9773199at2"/>
<sequence length="370" mass="42066">MLRRLLYKPVLWATNKFASRPNRQRIFASLDALTQAIEDGKESKGPVIPFEAAQGKFIIFSDQHKGARNGADDFASCETSYLEALEYYHREGYHYIALGDCEELWENSWSAVRQHQQPSFAKEKAFLEAGTFTKIFGNHDLMWQNDPLAPMYLKEVFGQAVPIYEGVVLKTVVGEKVIRILCTHGHQGDEMSDGNWFSKFFVARIWAPLQAFVRINPNTPAYDDGLKTTHNVLMQEWSAAQKGLLLITGHTHQPVFESLTHLERLYRRLLFARRDNNASSISDLEQQIAFRKREYKAIGDDYLSLQPSYFNTGCCCFADGDITGIEIAGGSLKLIKWTYKEGKPTRLVLEETPLADLLVAVEKPEGSMWV</sequence>
<dbReference type="RefSeq" id="WP_073048328.1">
    <property type="nucleotide sequence ID" value="NZ_FQUO01000025.1"/>
</dbReference>